<evidence type="ECO:0000313" key="1">
    <source>
        <dbReference type="EnsemblPlants" id="AVESA.00010b.r2.1CG0084320.1.CDS"/>
    </source>
</evidence>
<protein>
    <submittedName>
        <fullName evidence="1">Uncharacterized protein</fullName>
    </submittedName>
</protein>
<organism evidence="1 2">
    <name type="scientific">Avena sativa</name>
    <name type="common">Oat</name>
    <dbReference type="NCBI Taxonomy" id="4498"/>
    <lineage>
        <taxon>Eukaryota</taxon>
        <taxon>Viridiplantae</taxon>
        <taxon>Streptophyta</taxon>
        <taxon>Embryophyta</taxon>
        <taxon>Tracheophyta</taxon>
        <taxon>Spermatophyta</taxon>
        <taxon>Magnoliopsida</taxon>
        <taxon>Liliopsida</taxon>
        <taxon>Poales</taxon>
        <taxon>Poaceae</taxon>
        <taxon>BOP clade</taxon>
        <taxon>Pooideae</taxon>
        <taxon>Poodae</taxon>
        <taxon>Poeae</taxon>
        <taxon>Poeae Chloroplast Group 1 (Aveneae type)</taxon>
        <taxon>Aveninae</taxon>
        <taxon>Avena</taxon>
    </lineage>
</organism>
<evidence type="ECO:0000313" key="2">
    <source>
        <dbReference type="Proteomes" id="UP001732700"/>
    </source>
</evidence>
<dbReference type="Proteomes" id="UP001732700">
    <property type="component" value="Chromosome 1C"/>
</dbReference>
<accession>A0ACD5TMP8</accession>
<dbReference type="EnsemblPlants" id="AVESA.00010b.r2.1CG0084320.1">
    <property type="protein sequence ID" value="AVESA.00010b.r2.1CG0084320.1.CDS"/>
    <property type="gene ID" value="AVESA.00010b.r2.1CG0084320"/>
</dbReference>
<reference evidence="1" key="2">
    <citation type="submission" date="2025-09" db="UniProtKB">
        <authorList>
            <consortium name="EnsemblPlants"/>
        </authorList>
    </citation>
    <scope>IDENTIFICATION</scope>
</reference>
<name>A0ACD5TMP8_AVESA</name>
<proteinExistence type="predicted"/>
<keyword evidence="2" id="KW-1185">Reference proteome</keyword>
<reference evidence="1" key="1">
    <citation type="submission" date="2021-05" db="EMBL/GenBank/DDBJ databases">
        <authorList>
            <person name="Scholz U."/>
            <person name="Mascher M."/>
            <person name="Fiebig A."/>
        </authorList>
    </citation>
    <scope>NUCLEOTIDE SEQUENCE [LARGE SCALE GENOMIC DNA]</scope>
</reference>
<sequence>MAGEGDVKLLGAAVSPFAVLARMALELKGVSYEYVHEDMGNKSDLLLRSNPVHKKVPVLIHDGRPVCESLAIVEFVDEVWDTAGPSILPTDPYQRAVARFWAGYADGKLFPAYFGIERAATEAERAEKVKETVAVISQLEAALSNGKPFFAGDSVGYLDIVVGCHLFWLEAFSRMFGVALVDASKTLLFAAWAERFGEDEVASKGVVPGADKVVEYFKKKHQAR</sequence>